<dbReference type="InterPro" id="IPR015421">
    <property type="entry name" value="PyrdxlP-dep_Trfase_major"/>
</dbReference>
<comment type="similarity">
    <text evidence="2">Belongs to the threonine aldolase family.</text>
</comment>
<dbReference type="Proteomes" id="UP000823633">
    <property type="component" value="Unassembled WGS sequence"/>
</dbReference>
<reference evidence="7" key="2">
    <citation type="journal article" date="2021" name="PeerJ">
        <title>Extensive microbial diversity within the chicken gut microbiome revealed by metagenomics and culture.</title>
        <authorList>
            <person name="Gilroy R."/>
            <person name="Ravi A."/>
            <person name="Getino M."/>
            <person name="Pursley I."/>
            <person name="Horton D.L."/>
            <person name="Alikhan N.F."/>
            <person name="Baker D."/>
            <person name="Gharbi K."/>
            <person name="Hall N."/>
            <person name="Watson M."/>
            <person name="Adriaenssens E.M."/>
            <person name="Foster-Nyarko E."/>
            <person name="Jarju S."/>
            <person name="Secka A."/>
            <person name="Antonio M."/>
            <person name="Oren A."/>
            <person name="Chaudhuri R.R."/>
            <person name="La Ragione R."/>
            <person name="Hildebrand F."/>
            <person name="Pallen M.J."/>
        </authorList>
    </citation>
    <scope>NUCLEOTIDE SEQUENCE</scope>
    <source>
        <strain evidence="7">11167</strain>
    </source>
</reference>
<dbReference type="FunFam" id="3.40.640.10:FF:000030">
    <property type="entry name" value="Low-specificity L-threonine aldolase"/>
    <property type="match status" value="1"/>
</dbReference>
<protein>
    <submittedName>
        <fullName evidence="7">Low specificity L-threonine aldolase</fullName>
    </submittedName>
</protein>
<dbReference type="GO" id="GO:0006545">
    <property type="term" value="P:glycine biosynthetic process"/>
    <property type="evidence" value="ECO:0007669"/>
    <property type="project" value="TreeGrafter"/>
</dbReference>
<dbReference type="InterPro" id="IPR015424">
    <property type="entry name" value="PyrdxlP-dep_Trfase"/>
</dbReference>
<name>A0A9D9E6V0_9SPIR</name>
<gene>
    <name evidence="7" type="ORF">IAC42_01435</name>
</gene>
<dbReference type="PIRSF" id="PIRSF017617">
    <property type="entry name" value="Thr_aldolase"/>
    <property type="match status" value="1"/>
</dbReference>
<keyword evidence="3" id="KW-0663">Pyridoxal phosphate</keyword>
<dbReference type="PANTHER" id="PTHR48097:SF9">
    <property type="entry name" value="L-THREONINE ALDOLASE"/>
    <property type="match status" value="1"/>
</dbReference>
<comment type="caution">
    <text evidence="7">The sequence shown here is derived from an EMBL/GenBank/DDBJ whole genome shotgun (WGS) entry which is preliminary data.</text>
</comment>
<dbReference type="Gene3D" id="3.90.1150.10">
    <property type="entry name" value="Aspartate Aminotransferase, domain 1"/>
    <property type="match status" value="1"/>
</dbReference>
<dbReference type="Pfam" id="PF01212">
    <property type="entry name" value="Beta_elim_lyase"/>
    <property type="match status" value="1"/>
</dbReference>
<feature type="modified residue" description="N6-(pyridoxal phosphate)lysine" evidence="5">
    <location>
        <position position="200"/>
    </location>
</feature>
<dbReference type="Gene3D" id="3.40.640.10">
    <property type="entry name" value="Type I PLP-dependent aspartate aminotransferase-like (Major domain)"/>
    <property type="match status" value="1"/>
</dbReference>
<proteinExistence type="inferred from homology"/>
<dbReference type="AlphaFoldDB" id="A0A9D9E6V0"/>
<comment type="cofactor">
    <cofactor evidence="1">
        <name>pyridoxal 5'-phosphate</name>
        <dbReference type="ChEBI" id="CHEBI:597326"/>
    </cofactor>
</comment>
<dbReference type="GO" id="GO:0005829">
    <property type="term" value="C:cytosol"/>
    <property type="evidence" value="ECO:0007669"/>
    <property type="project" value="TreeGrafter"/>
</dbReference>
<dbReference type="InterPro" id="IPR023603">
    <property type="entry name" value="Low_specificity_L-TA-like"/>
</dbReference>
<keyword evidence="4" id="KW-0456">Lyase</keyword>
<evidence type="ECO:0000256" key="2">
    <source>
        <dbReference type="ARBA" id="ARBA00006966"/>
    </source>
</evidence>
<dbReference type="PANTHER" id="PTHR48097">
    <property type="entry name" value="L-THREONINE ALDOLASE-RELATED"/>
    <property type="match status" value="1"/>
</dbReference>
<evidence type="ECO:0000256" key="5">
    <source>
        <dbReference type="PIRSR" id="PIRSR017617-1"/>
    </source>
</evidence>
<dbReference type="NCBIfam" id="NF041359">
    <property type="entry name" value="GntG_guanitoxin"/>
    <property type="match status" value="1"/>
</dbReference>
<organism evidence="7 8">
    <name type="scientific">Candidatus Aphodenecus pullistercoris</name>
    <dbReference type="NCBI Taxonomy" id="2840669"/>
    <lineage>
        <taxon>Bacteria</taxon>
        <taxon>Pseudomonadati</taxon>
        <taxon>Spirochaetota</taxon>
        <taxon>Spirochaetia</taxon>
        <taxon>Spirochaetales</taxon>
        <taxon>Candidatus Aphodenecus</taxon>
    </lineage>
</organism>
<dbReference type="InterPro" id="IPR015422">
    <property type="entry name" value="PyrdxlP-dep_Trfase_small"/>
</dbReference>
<dbReference type="InterPro" id="IPR001597">
    <property type="entry name" value="ArAA_b-elim_lyase/Thr_aldolase"/>
</dbReference>
<dbReference type="EMBL" id="JADIMU010000010">
    <property type="protein sequence ID" value="MBO8442414.1"/>
    <property type="molecule type" value="Genomic_DNA"/>
</dbReference>
<evidence type="ECO:0000256" key="4">
    <source>
        <dbReference type="ARBA" id="ARBA00023239"/>
    </source>
</evidence>
<evidence type="ECO:0000259" key="6">
    <source>
        <dbReference type="Pfam" id="PF01212"/>
    </source>
</evidence>
<evidence type="ECO:0000313" key="8">
    <source>
        <dbReference type="Proteomes" id="UP000823633"/>
    </source>
</evidence>
<evidence type="ECO:0000256" key="1">
    <source>
        <dbReference type="ARBA" id="ARBA00001933"/>
    </source>
</evidence>
<dbReference type="GO" id="GO:0006567">
    <property type="term" value="P:L-threonine catabolic process"/>
    <property type="evidence" value="ECO:0007669"/>
    <property type="project" value="TreeGrafter"/>
</dbReference>
<dbReference type="SUPFAM" id="SSF53383">
    <property type="entry name" value="PLP-dependent transferases"/>
    <property type="match status" value="1"/>
</dbReference>
<sequence length="336" mass="36469">MKMAIDLRSDTFTLPSQGMRDAIAKAPVGDDVYGEDPSVRKLEELACELTGMEASLFVSSGCMGNLIGIALQAGRGCEVLCAKESHIVCHEIGALASLGATQPTTVPSTAEGLIIPSALASFKRAYSYDMADRSLIEVENTTSGLVYPLEDVKAIWAFANGNGMAVHTDGARIFNAVVETGIPLSTWAKYTDTLTFCLSKGLGAPMGSMLCGSAAFIERARRMRKLLGGGMRQIGFMAAAGIYALEHNVERLADDHSRARRVRQALEESGWARITRFGTSMVFFTPADGRTNQDVIDFFKKRDILFAEDAGFCRMVFSLNVDDRMTDEVVKAIKEF</sequence>
<evidence type="ECO:0000256" key="3">
    <source>
        <dbReference type="ARBA" id="ARBA00022898"/>
    </source>
</evidence>
<accession>A0A9D9E6V0</accession>
<reference evidence="7" key="1">
    <citation type="submission" date="2020-10" db="EMBL/GenBank/DDBJ databases">
        <authorList>
            <person name="Gilroy R."/>
        </authorList>
    </citation>
    <scope>NUCLEOTIDE SEQUENCE</scope>
    <source>
        <strain evidence="7">11167</strain>
    </source>
</reference>
<feature type="domain" description="Aromatic amino acid beta-eliminating lyase/threonine aldolase" evidence="6">
    <location>
        <begin position="6"/>
        <end position="284"/>
    </location>
</feature>
<evidence type="ECO:0000313" key="7">
    <source>
        <dbReference type="EMBL" id="MBO8442414.1"/>
    </source>
</evidence>
<dbReference type="GO" id="GO:0008732">
    <property type="term" value="F:L-allo-threonine aldolase activity"/>
    <property type="evidence" value="ECO:0007669"/>
    <property type="project" value="TreeGrafter"/>
</dbReference>